<dbReference type="GO" id="GO:0000467">
    <property type="term" value="P:exonucleolytic trimming to generate mature 3'-end of 5.8S rRNA from tricistronic rRNA transcript (SSU-rRNA, 5.8S rRNA, LSU-rRNA)"/>
    <property type="evidence" value="ECO:0007669"/>
    <property type="project" value="InterPro"/>
</dbReference>
<comment type="caution">
    <text evidence="12">The sequence shown here is derived from an EMBL/GenBank/DDBJ whole genome shotgun (WGS) entry which is preliminary data.</text>
</comment>
<dbReference type="PROSITE" id="PS50967">
    <property type="entry name" value="HRDC"/>
    <property type="match status" value="1"/>
</dbReference>
<sequence length="785" mass="90548">MEDNVEEMTDHPFFIPGYTDANSYSQAALRSILLATKASNELPTADNDFNICHLYPGFQEVLNHEKKEILSFMTTIIQSHGISGKFGDSTPEENFDLVAQANDVIQEIASTYLDEAAGLKKSEEELITAIKPTSAINTSWNKSPQSYKLLTAKIVTRSQQYFKDKIDNSNSPFVPIITEKPHSIKPLAIIYESDKDEFCHPYEWEIEKFSPQEEDLQTVEPVFPKPLEDTKFIFVKTEDELKKMCETLNKEKEIAVDLEHHSYRSFQGFTCLMQISTREEDFIIDTLALRSELFILNEIFANPKIVKVLHGADMDVQWLQRDFGVYIVNLFDTGQAARVLHFAHLSLAYLLKHYCKIDMDKQFQLADWRIRPLPEEMIKYAREDTHYLLYVYDCIKNDLIKAGNDMKNLLFSTIERSKTICSKKYQKPLFTEDKYLELYGKSKKVFNAKQLYCLKELYEWRDKIARENDDSLAYVTNLLYFNRYVLPNHIMLQIAEALPREQQGILACCNPIPPFLELLELKQKAQVTKSVHSNIDLNSLIHCPHDIHHLEDKKSQSFDQSGNAESLLPFITKKHSSSSLLKEKPILSFTVPMNEKNIPEQVVKVLKTLISPYERYQITKQLQAKESSTKKIIEDTNSRVREENIETSQEQNDSMNSAENNDSIVEEEDIEINDEKNTTAEISTPSVLDDDIELAPLRKRKNKNKKRKSLTSFEPHGPPAKKKSCSPVMKKDIEVVTVDDDDDDEFTPYDYSKADFSSFTGNKNKPNKEKNNKKRKVIKFCSSEA</sequence>
<dbReference type="PANTHER" id="PTHR12124">
    <property type="entry name" value="POLYMYOSITIS/SCLERODERMA AUTOANTIGEN-RELATED"/>
    <property type="match status" value="1"/>
</dbReference>
<feature type="domain" description="HRDC" evidence="11">
    <location>
        <begin position="447"/>
        <end position="538"/>
    </location>
</feature>
<dbReference type="InterPro" id="IPR002562">
    <property type="entry name" value="3'-5'_exonuclease_dom"/>
</dbReference>
<keyword evidence="2" id="KW-0698">rRNA processing</keyword>
<dbReference type="InterPro" id="IPR045092">
    <property type="entry name" value="Rrp6-like"/>
</dbReference>
<evidence type="ECO:0000256" key="9">
    <source>
        <dbReference type="ARBA" id="ARBA00070365"/>
    </source>
</evidence>
<dbReference type="GO" id="GO:0071035">
    <property type="term" value="P:nuclear polyadenylation-dependent rRNA catabolic process"/>
    <property type="evidence" value="ECO:0007669"/>
    <property type="project" value="TreeGrafter"/>
</dbReference>
<dbReference type="GO" id="GO:0071040">
    <property type="term" value="P:nuclear polyadenylation-dependent antisense transcript catabolic process"/>
    <property type="evidence" value="ECO:0007669"/>
    <property type="project" value="TreeGrafter"/>
</dbReference>
<comment type="subcellular location">
    <subcellularLocation>
        <location evidence="1">Nucleus</location>
    </subcellularLocation>
</comment>
<dbReference type="InterPro" id="IPR002121">
    <property type="entry name" value="HRDC_dom"/>
</dbReference>
<dbReference type="Pfam" id="PF01612">
    <property type="entry name" value="DNA_pol_A_exo1"/>
    <property type="match status" value="1"/>
</dbReference>
<evidence type="ECO:0000256" key="3">
    <source>
        <dbReference type="ARBA" id="ARBA00022722"/>
    </source>
</evidence>
<dbReference type="Gene3D" id="1.10.150.80">
    <property type="entry name" value="HRDC domain"/>
    <property type="match status" value="2"/>
</dbReference>
<dbReference type="CDD" id="cd06147">
    <property type="entry name" value="Rrp6p_like_exo"/>
    <property type="match status" value="1"/>
</dbReference>
<dbReference type="InterPro" id="IPR012337">
    <property type="entry name" value="RNaseH-like_sf"/>
</dbReference>
<name>A0AAV4SI20_CAEEX</name>
<protein>
    <recommendedName>
        <fullName evidence="9">Exosome complex component 10 homolog</fullName>
    </recommendedName>
</protein>
<evidence type="ECO:0000313" key="12">
    <source>
        <dbReference type="EMBL" id="GIY33202.1"/>
    </source>
</evidence>
<dbReference type="Proteomes" id="UP001054945">
    <property type="component" value="Unassembled WGS sequence"/>
</dbReference>
<evidence type="ECO:0000259" key="11">
    <source>
        <dbReference type="PROSITE" id="PS50967"/>
    </source>
</evidence>
<dbReference type="SUPFAM" id="SSF47819">
    <property type="entry name" value="HRDC-like"/>
    <property type="match status" value="1"/>
</dbReference>
<dbReference type="FunFam" id="3.30.420.10:FF:000059">
    <property type="entry name" value="Exosome complex exonuclease Rrp6"/>
    <property type="match status" value="1"/>
</dbReference>
<evidence type="ECO:0000256" key="8">
    <source>
        <dbReference type="ARBA" id="ARBA00043957"/>
    </source>
</evidence>
<dbReference type="GO" id="GO:0000175">
    <property type="term" value="F:3'-5'-RNA exonuclease activity"/>
    <property type="evidence" value="ECO:0007669"/>
    <property type="project" value="InterPro"/>
</dbReference>
<dbReference type="GO" id="GO:0071044">
    <property type="term" value="P:histone mRNA catabolic process"/>
    <property type="evidence" value="ECO:0007669"/>
    <property type="project" value="TreeGrafter"/>
</dbReference>
<organism evidence="12 13">
    <name type="scientific">Caerostris extrusa</name>
    <name type="common">Bark spider</name>
    <name type="synonym">Caerostris bankana</name>
    <dbReference type="NCBI Taxonomy" id="172846"/>
    <lineage>
        <taxon>Eukaryota</taxon>
        <taxon>Metazoa</taxon>
        <taxon>Ecdysozoa</taxon>
        <taxon>Arthropoda</taxon>
        <taxon>Chelicerata</taxon>
        <taxon>Arachnida</taxon>
        <taxon>Araneae</taxon>
        <taxon>Araneomorphae</taxon>
        <taxon>Entelegynae</taxon>
        <taxon>Araneoidea</taxon>
        <taxon>Araneidae</taxon>
        <taxon>Caerostris</taxon>
    </lineage>
</organism>
<accession>A0AAV4SI20</accession>
<dbReference type="Gene3D" id="3.30.420.10">
    <property type="entry name" value="Ribonuclease H-like superfamily/Ribonuclease H"/>
    <property type="match status" value="1"/>
</dbReference>
<dbReference type="GO" id="GO:0071039">
    <property type="term" value="P:nuclear polyadenylation-dependent CUT catabolic process"/>
    <property type="evidence" value="ECO:0007669"/>
    <property type="project" value="TreeGrafter"/>
</dbReference>
<evidence type="ECO:0000256" key="7">
    <source>
        <dbReference type="ARBA" id="ARBA00023242"/>
    </source>
</evidence>
<dbReference type="SMART" id="SM00341">
    <property type="entry name" value="HRDC"/>
    <property type="match status" value="1"/>
</dbReference>
<dbReference type="InterPro" id="IPR036397">
    <property type="entry name" value="RNaseH_sf"/>
</dbReference>
<evidence type="ECO:0000256" key="1">
    <source>
        <dbReference type="ARBA" id="ARBA00004123"/>
    </source>
</evidence>
<evidence type="ECO:0000313" key="13">
    <source>
        <dbReference type="Proteomes" id="UP001054945"/>
    </source>
</evidence>
<evidence type="ECO:0000256" key="2">
    <source>
        <dbReference type="ARBA" id="ARBA00022552"/>
    </source>
</evidence>
<dbReference type="GO" id="GO:0071036">
    <property type="term" value="P:nuclear polyadenylation-dependent snoRNA catabolic process"/>
    <property type="evidence" value="ECO:0007669"/>
    <property type="project" value="TreeGrafter"/>
</dbReference>
<dbReference type="GO" id="GO:0071038">
    <property type="term" value="P:TRAMP-dependent tRNA surveillance pathway"/>
    <property type="evidence" value="ECO:0007669"/>
    <property type="project" value="TreeGrafter"/>
</dbReference>
<dbReference type="FunFam" id="1.10.150.80:FF:000001">
    <property type="entry name" value="Putative exosome component 10"/>
    <property type="match status" value="1"/>
</dbReference>
<keyword evidence="6" id="KW-0269">Exonuclease</keyword>
<dbReference type="AlphaFoldDB" id="A0AAV4SI20"/>
<dbReference type="InterPro" id="IPR049559">
    <property type="entry name" value="Rrp6p-like_exo"/>
</dbReference>
<feature type="compositionally biased region" description="Basic and acidic residues" evidence="10">
    <location>
        <begin position="627"/>
        <end position="644"/>
    </location>
</feature>
<feature type="compositionally biased region" description="Polar residues" evidence="10">
    <location>
        <begin position="646"/>
        <end position="658"/>
    </location>
</feature>
<feature type="region of interest" description="Disordered" evidence="10">
    <location>
        <begin position="624"/>
        <end position="662"/>
    </location>
</feature>
<keyword evidence="5" id="KW-0271">Exosome</keyword>
<dbReference type="GO" id="GO:0003727">
    <property type="term" value="F:single-stranded RNA binding"/>
    <property type="evidence" value="ECO:0007669"/>
    <property type="project" value="TreeGrafter"/>
</dbReference>
<gene>
    <name evidence="12" type="primary">EXOSC10</name>
    <name evidence="12" type="ORF">CEXT_14871</name>
</gene>
<keyword evidence="3" id="KW-0540">Nuclease</keyword>
<dbReference type="GO" id="GO:0071037">
    <property type="term" value="P:nuclear polyadenylation-dependent snRNA catabolic process"/>
    <property type="evidence" value="ECO:0007669"/>
    <property type="project" value="TreeGrafter"/>
</dbReference>
<comment type="similarity">
    <text evidence="8">Belongs to the exosome component 10/RRP6 family.</text>
</comment>
<evidence type="ECO:0000256" key="6">
    <source>
        <dbReference type="ARBA" id="ARBA00022839"/>
    </source>
</evidence>
<dbReference type="GO" id="GO:0000176">
    <property type="term" value="C:nuclear exosome (RNase complex)"/>
    <property type="evidence" value="ECO:0007669"/>
    <property type="project" value="InterPro"/>
</dbReference>
<feature type="compositionally biased region" description="Acidic residues" evidence="10">
    <location>
        <begin position="737"/>
        <end position="747"/>
    </location>
</feature>
<dbReference type="GO" id="GO:0071051">
    <property type="term" value="P:poly(A)-dependent snoRNA 3'-end processing"/>
    <property type="evidence" value="ECO:0007669"/>
    <property type="project" value="TreeGrafter"/>
</dbReference>
<dbReference type="EMBL" id="BPLR01009604">
    <property type="protein sequence ID" value="GIY33202.1"/>
    <property type="molecule type" value="Genomic_DNA"/>
</dbReference>
<dbReference type="GO" id="GO:0005730">
    <property type="term" value="C:nucleolus"/>
    <property type="evidence" value="ECO:0007669"/>
    <property type="project" value="TreeGrafter"/>
</dbReference>
<dbReference type="SMART" id="SM00474">
    <property type="entry name" value="35EXOc"/>
    <property type="match status" value="1"/>
</dbReference>
<dbReference type="Pfam" id="PF08066">
    <property type="entry name" value="PMC2NT"/>
    <property type="match status" value="1"/>
</dbReference>
<proteinExistence type="inferred from homology"/>
<keyword evidence="7" id="KW-0539">Nucleus</keyword>
<evidence type="ECO:0000256" key="4">
    <source>
        <dbReference type="ARBA" id="ARBA00022801"/>
    </source>
</evidence>
<reference evidence="12 13" key="1">
    <citation type="submission" date="2021-06" db="EMBL/GenBank/DDBJ databases">
        <title>Caerostris extrusa draft genome.</title>
        <authorList>
            <person name="Kono N."/>
            <person name="Arakawa K."/>
        </authorList>
    </citation>
    <scope>NUCLEOTIDE SEQUENCE [LARGE SCALE GENOMIC DNA]</scope>
</reference>
<keyword evidence="13" id="KW-1185">Reference proteome</keyword>
<evidence type="ECO:0000256" key="5">
    <source>
        <dbReference type="ARBA" id="ARBA00022835"/>
    </source>
</evidence>
<feature type="region of interest" description="Disordered" evidence="10">
    <location>
        <begin position="691"/>
        <end position="785"/>
    </location>
</feature>
<dbReference type="InterPro" id="IPR010997">
    <property type="entry name" value="HRDC-like_sf"/>
</dbReference>
<dbReference type="GO" id="GO:0000166">
    <property type="term" value="F:nucleotide binding"/>
    <property type="evidence" value="ECO:0007669"/>
    <property type="project" value="InterPro"/>
</dbReference>
<feature type="compositionally biased region" description="Basic residues" evidence="10">
    <location>
        <begin position="697"/>
        <end position="709"/>
    </location>
</feature>
<keyword evidence="4" id="KW-0378">Hydrolase</keyword>
<dbReference type="PANTHER" id="PTHR12124:SF47">
    <property type="entry name" value="EXOSOME COMPONENT 10"/>
    <property type="match status" value="1"/>
</dbReference>
<evidence type="ECO:0000256" key="10">
    <source>
        <dbReference type="SAM" id="MobiDB-lite"/>
    </source>
</evidence>
<dbReference type="SUPFAM" id="SSF53098">
    <property type="entry name" value="Ribonuclease H-like"/>
    <property type="match status" value="1"/>
</dbReference>
<dbReference type="InterPro" id="IPR012588">
    <property type="entry name" value="Exosome-assoc_fac_Rrp6_N"/>
</dbReference>
<dbReference type="InterPro" id="IPR044876">
    <property type="entry name" value="HRDC_dom_sf"/>
</dbReference>